<comment type="caution">
    <text evidence="2">The sequence shown here is derived from an EMBL/GenBank/DDBJ whole genome shotgun (WGS) entry which is preliminary data.</text>
</comment>
<feature type="compositionally biased region" description="Basic and acidic residues" evidence="1">
    <location>
        <begin position="40"/>
        <end position="66"/>
    </location>
</feature>
<proteinExistence type="predicted"/>
<evidence type="ECO:0000313" key="2">
    <source>
        <dbReference type="EMBL" id="MBM7569649.1"/>
    </source>
</evidence>
<protein>
    <recommendedName>
        <fullName evidence="4">LysM domain-containing protein</fullName>
    </recommendedName>
</protein>
<evidence type="ECO:0000256" key="1">
    <source>
        <dbReference type="SAM" id="MobiDB-lite"/>
    </source>
</evidence>
<name>A0ABS2MUR6_9BACI</name>
<reference evidence="2 3" key="1">
    <citation type="submission" date="2021-01" db="EMBL/GenBank/DDBJ databases">
        <title>Genomic Encyclopedia of Type Strains, Phase IV (KMG-IV): sequencing the most valuable type-strain genomes for metagenomic binning, comparative biology and taxonomic classification.</title>
        <authorList>
            <person name="Goeker M."/>
        </authorList>
    </citation>
    <scope>NUCLEOTIDE SEQUENCE [LARGE SCALE GENOMIC DNA]</scope>
    <source>
        <strain evidence="2 3">DSM 23711</strain>
    </source>
</reference>
<accession>A0ABS2MUR6</accession>
<sequence length="138" mass="15845">MNTLKKIFLTILTLLFIISIFKDLTVGTVIQPINQVPLDPSEKQEEQSNEENHPEVTSSSKKDQNVYMETDRYQVIQQTTKPGDTVLSIIDSLNQNISSVQMEQIIHDFEQLNPGVNPHQIEPNSSYFFPVYKSDFEN</sequence>
<dbReference type="RefSeq" id="WP_204497102.1">
    <property type="nucleotide sequence ID" value="NZ_JAFBDR010000001.1"/>
</dbReference>
<keyword evidence="3" id="KW-1185">Reference proteome</keyword>
<feature type="region of interest" description="Disordered" evidence="1">
    <location>
        <begin position="39"/>
        <end position="66"/>
    </location>
</feature>
<dbReference type="Proteomes" id="UP001296943">
    <property type="component" value="Unassembled WGS sequence"/>
</dbReference>
<evidence type="ECO:0000313" key="3">
    <source>
        <dbReference type="Proteomes" id="UP001296943"/>
    </source>
</evidence>
<organism evidence="2 3">
    <name type="scientific">Aquibacillus albus</name>
    <dbReference type="NCBI Taxonomy" id="1168171"/>
    <lineage>
        <taxon>Bacteria</taxon>
        <taxon>Bacillati</taxon>
        <taxon>Bacillota</taxon>
        <taxon>Bacilli</taxon>
        <taxon>Bacillales</taxon>
        <taxon>Bacillaceae</taxon>
        <taxon>Aquibacillus</taxon>
    </lineage>
</organism>
<evidence type="ECO:0008006" key="4">
    <source>
        <dbReference type="Google" id="ProtNLM"/>
    </source>
</evidence>
<dbReference type="EMBL" id="JAFBDR010000001">
    <property type="protein sequence ID" value="MBM7569649.1"/>
    <property type="molecule type" value="Genomic_DNA"/>
</dbReference>
<gene>
    <name evidence="2" type="ORF">JOC48_000118</name>
</gene>